<evidence type="ECO:0000256" key="9">
    <source>
        <dbReference type="PROSITE-ProRule" id="PRU00284"/>
    </source>
</evidence>
<evidence type="ECO:0000259" key="13">
    <source>
        <dbReference type="PROSITE" id="PS50885"/>
    </source>
</evidence>
<comment type="similarity">
    <text evidence="8">Belongs to the methyl-accepting chemotaxis (MCP) protein family.</text>
</comment>
<sequence length="557" mass="59524">MSFKRKMLLLSLLPVLVLAVLLSLGISFTLLSQAEQEVGQTRERLLQESRSRLTDYAAIARTAVADLYASASAGDLASRAQAIARLSQIKYAEDGYFIGYDSQVVRLFRGDSREGVGSNMSERKDRNGVYLNREMVAAAKNDSHFVEYAGALVNTDQVVPKLAYSFYLAKWDLVVVTAINLDRIDAQVEQVRTDIHQRVRQLLLGIALSALVLWLGLGALALWLVNGSLRPLTRIRQSLDEIAAGGGDLTRRLVVTRDDELGQLAASFNGFVDTIHGLVSQIADMTRQLNGAVGHVAEQSRQMDQAMAQQRQETEQVAAAINQMSSAAQEVAGSAQSASVAALASDRQSRQARSVVDASVARIQVLTADLGHSGVSLQGLQTDVAAIVTVLDVIRAIAEQTNLLALNAAIEAARAGEAGRGFAVVADEVRALASRTQGSTAEIHGMVERLKRATGSVVGAMEQSSRAGQGASVQADQAGQALGEIVELIATINAMNAHIASAAEEQTAVAEAINRSVHQIARAIDAVAEQSQLGVRTVEDLYGIGHRLETLVGQFRI</sequence>
<comment type="subcellular location">
    <subcellularLocation>
        <location evidence="1">Cell membrane</location>
        <topology evidence="1">Multi-pass membrane protein</topology>
    </subcellularLocation>
</comment>
<dbReference type="PANTHER" id="PTHR32089:SF119">
    <property type="entry name" value="METHYL-ACCEPTING CHEMOTAXIS PROTEIN CTPL"/>
    <property type="match status" value="1"/>
</dbReference>
<evidence type="ECO:0000313" key="14">
    <source>
        <dbReference type="EMBL" id="MCK9798317.1"/>
    </source>
</evidence>
<dbReference type="InterPro" id="IPR003660">
    <property type="entry name" value="HAMP_dom"/>
</dbReference>
<dbReference type="SUPFAM" id="SSF58104">
    <property type="entry name" value="Methyl-accepting chemotaxis protein (MCP) signaling domain"/>
    <property type="match status" value="1"/>
</dbReference>
<dbReference type="PROSITE" id="PS50111">
    <property type="entry name" value="CHEMOTAXIS_TRANSDUC_2"/>
    <property type="match status" value="1"/>
</dbReference>
<evidence type="ECO:0000259" key="12">
    <source>
        <dbReference type="PROSITE" id="PS50111"/>
    </source>
</evidence>
<dbReference type="Pfam" id="PF00015">
    <property type="entry name" value="MCPsignal"/>
    <property type="match status" value="1"/>
</dbReference>
<dbReference type="Pfam" id="PF00672">
    <property type="entry name" value="HAMP"/>
    <property type="match status" value="1"/>
</dbReference>
<dbReference type="InterPro" id="IPR033480">
    <property type="entry name" value="sCache_2"/>
</dbReference>
<dbReference type="GO" id="GO:0006935">
    <property type="term" value="P:chemotaxis"/>
    <property type="evidence" value="ECO:0007669"/>
    <property type="project" value="InterPro"/>
</dbReference>
<dbReference type="PANTHER" id="PTHR32089">
    <property type="entry name" value="METHYL-ACCEPTING CHEMOTAXIS PROTEIN MCPB"/>
    <property type="match status" value="1"/>
</dbReference>
<dbReference type="CDD" id="cd06225">
    <property type="entry name" value="HAMP"/>
    <property type="match status" value="1"/>
</dbReference>
<dbReference type="PRINTS" id="PR00260">
    <property type="entry name" value="CHEMTRNSDUCR"/>
</dbReference>
<keyword evidence="4 11" id="KW-0812">Transmembrane</keyword>
<name>A0A9X1YWA0_9PSED</name>
<keyword evidence="7 9" id="KW-0807">Transducer</keyword>
<keyword evidence="5 11" id="KW-1133">Transmembrane helix</keyword>
<dbReference type="Proteomes" id="UP001155059">
    <property type="component" value="Unassembled WGS sequence"/>
</dbReference>
<proteinExistence type="inferred from homology"/>
<protein>
    <submittedName>
        <fullName evidence="14">Methyl-accepting chemotaxis protein</fullName>
    </submittedName>
</protein>
<keyword evidence="6 11" id="KW-0472">Membrane</keyword>
<keyword evidence="10" id="KW-0175">Coiled coil</keyword>
<feature type="transmembrane region" description="Helical" evidence="11">
    <location>
        <begin position="202"/>
        <end position="225"/>
    </location>
</feature>
<keyword evidence="3" id="KW-0488">Methylation</keyword>
<feature type="domain" description="Methyl-accepting transducer" evidence="12">
    <location>
        <begin position="285"/>
        <end position="521"/>
    </location>
</feature>
<reference evidence="14 15" key="1">
    <citation type="journal article" date="2022" name="Int. J. Syst. Evol. Microbiol.">
        <title>Pseudomonas aegrilactucae sp. nov. and Pseudomonas morbosilactucae sp. nov., pathogens causing bacterial rot of lettuce in Japan.</title>
        <authorList>
            <person name="Sawada H."/>
            <person name="Fujikawa T."/>
            <person name="Satou M."/>
        </authorList>
    </citation>
    <scope>NUCLEOTIDE SEQUENCE [LARGE SCALE GENOMIC DNA]</scope>
    <source>
        <strain evidence="14 15">MAFF 302030</strain>
    </source>
</reference>
<feature type="domain" description="HAMP" evidence="13">
    <location>
        <begin position="226"/>
        <end position="280"/>
    </location>
</feature>
<dbReference type="SMART" id="SM01049">
    <property type="entry name" value="Cache_2"/>
    <property type="match status" value="1"/>
</dbReference>
<dbReference type="Pfam" id="PF17200">
    <property type="entry name" value="sCache_2"/>
    <property type="match status" value="1"/>
</dbReference>
<dbReference type="GO" id="GO:0004888">
    <property type="term" value="F:transmembrane signaling receptor activity"/>
    <property type="evidence" value="ECO:0007669"/>
    <property type="project" value="InterPro"/>
</dbReference>
<evidence type="ECO:0000256" key="11">
    <source>
        <dbReference type="SAM" id="Phobius"/>
    </source>
</evidence>
<evidence type="ECO:0000256" key="7">
    <source>
        <dbReference type="ARBA" id="ARBA00023224"/>
    </source>
</evidence>
<dbReference type="FunFam" id="1.10.287.950:FF:000001">
    <property type="entry name" value="Methyl-accepting chemotaxis sensory transducer"/>
    <property type="match status" value="1"/>
</dbReference>
<reference evidence="14 15" key="2">
    <citation type="journal article" date="2023" name="Plant Pathol.">
        <title>Dismantling and reorganizing Pseudomonas marginalis sensu#lato.</title>
        <authorList>
            <person name="Sawada H."/>
            <person name="Fujikawa T."/>
            <person name="Satou M."/>
        </authorList>
    </citation>
    <scope>NUCLEOTIDE SEQUENCE [LARGE SCALE GENOMIC DNA]</scope>
    <source>
        <strain evidence="14 15">MAFF 302030</strain>
    </source>
</reference>
<dbReference type="GO" id="GO:0007165">
    <property type="term" value="P:signal transduction"/>
    <property type="evidence" value="ECO:0007669"/>
    <property type="project" value="UniProtKB-KW"/>
</dbReference>
<dbReference type="Gene3D" id="1.10.287.950">
    <property type="entry name" value="Methyl-accepting chemotaxis protein"/>
    <property type="match status" value="1"/>
</dbReference>
<dbReference type="InterPro" id="IPR004089">
    <property type="entry name" value="MCPsignal_dom"/>
</dbReference>
<dbReference type="SMART" id="SM00304">
    <property type="entry name" value="HAMP"/>
    <property type="match status" value="2"/>
</dbReference>
<accession>A0A9X1YWA0</accession>
<dbReference type="SMART" id="SM00283">
    <property type="entry name" value="MA"/>
    <property type="match status" value="1"/>
</dbReference>
<evidence type="ECO:0000256" key="6">
    <source>
        <dbReference type="ARBA" id="ARBA00023136"/>
    </source>
</evidence>
<organism evidence="14 15">
    <name type="scientific">Pseudomonas morbosilactucae</name>
    <dbReference type="NCBI Taxonomy" id="2938197"/>
    <lineage>
        <taxon>Bacteria</taxon>
        <taxon>Pseudomonadati</taxon>
        <taxon>Pseudomonadota</taxon>
        <taxon>Gammaproteobacteria</taxon>
        <taxon>Pseudomonadales</taxon>
        <taxon>Pseudomonadaceae</taxon>
        <taxon>Pseudomonas</taxon>
    </lineage>
</organism>
<comment type="caution">
    <text evidence="14">The sequence shown here is derived from an EMBL/GenBank/DDBJ whole genome shotgun (WGS) entry which is preliminary data.</text>
</comment>
<evidence type="ECO:0000256" key="4">
    <source>
        <dbReference type="ARBA" id="ARBA00022692"/>
    </source>
</evidence>
<evidence type="ECO:0000313" key="15">
    <source>
        <dbReference type="Proteomes" id="UP001155059"/>
    </source>
</evidence>
<dbReference type="Gene3D" id="3.30.450.20">
    <property type="entry name" value="PAS domain"/>
    <property type="match status" value="1"/>
</dbReference>
<dbReference type="InterPro" id="IPR004090">
    <property type="entry name" value="Chemotax_Me-accpt_rcpt"/>
</dbReference>
<dbReference type="GO" id="GO:0005886">
    <property type="term" value="C:plasma membrane"/>
    <property type="evidence" value="ECO:0007669"/>
    <property type="project" value="UniProtKB-SubCell"/>
</dbReference>
<dbReference type="EMBL" id="JALQCW010000023">
    <property type="protein sequence ID" value="MCK9798317.1"/>
    <property type="molecule type" value="Genomic_DNA"/>
</dbReference>
<dbReference type="AlphaFoldDB" id="A0A9X1YWA0"/>
<feature type="coiled-coil region" evidence="10">
    <location>
        <begin position="296"/>
        <end position="323"/>
    </location>
</feature>
<evidence type="ECO:0000256" key="2">
    <source>
        <dbReference type="ARBA" id="ARBA00022475"/>
    </source>
</evidence>
<evidence type="ECO:0000256" key="3">
    <source>
        <dbReference type="ARBA" id="ARBA00022481"/>
    </source>
</evidence>
<gene>
    <name evidence="14" type="ORF">M1B34_11415</name>
</gene>
<evidence type="ECO:0000256" key="1">
    <source>
        <dbReference type="ARBA" id="ARBA00004651"/>
    </source>
</evidence>
<evidence type="ECO:0000256" key="5">
    <source>
        <dbReference type="ARBA" id="ARBA00022989"/>
    </source>
</evidence>
<evidence type="ECO:0000256" key="10">
    <source>
        <dbReference type="SAM" id="Coils"/>
    </source>
</evidence>
<keyword evidence="2" id="KW-1003">Cell membrane</keyword>
<evidence type="ECO:0000256" key="8">
    <source>
        <dbReference type="ARBA" id="ARBA00029447"/>
    </source>
</evidence>
<dbReference type="PROSITE" id="PS50885">
    <property type="entry name" value="HAMP"/>
    <property type="match status" value="1"/>
</dbReference>